<dbReference type="NCBIfam" id="NF004347">
    <property type="entry name" value="PRK05728.1-4"/>
    <property type="match status" value="1"/>
</dbReference>
<dbReference type="GO" id="GO:0003677">
    <property type="term" value="F:DNA binding"/>
    <property type="evidence" value="ECO:0007669"/>
    <property type="project" value="InterPro"/>
</dbReference>
<dbReference type="eggNOG" id="COG2927">
    <property type="taxonomic scope" value="Bacteria"/>
</dbReference>
<dbReference type="InterPro" id="IPR036768">
    <property type="entry name" value="PolIII_chi_sf"/>
</dbReference>
<dbReference type="AlphaFoldDB" id="A0A1U9KJI0"/>
<name>A0A1U9KJI0_ACEAC</name>
<dbReference type="GO" id="GO:0032298">
    <property type="term" value="P:positive regulation of DNA-templated DNA replication initiation"/>
    <property type="evidence" value="ECO:0007669"/>
    <property type="project" value="TreeGrafter"/>
</dbReference>
<evidence type="ECO:0000313" key="2">
    <source>
        <dbReference type="Proteomes" id="UP000188937"/>
    </source>
</evidence>
<protein>
    <submittedName>
        <fullName evidence="1">DNA polymerase III subunit chi</fullName>
    </submittedName>
</protein>
<accession>A0A1U9KJI0</accession>
<dbReference type="PANTHER" id="PTHR38767:SF1">
    <property type="entry name" value="DNA POLYMERASE III SUBUNIT CHI"/>
    <property type="match status" value="1"/>
</dbReference>
<dbReference type="RefSeq" id="WP_077813951.1">
    <property type="nucleotide sequence ID" value="NZ_CP014692.1"/>
</dbReference>
<dbReference type="Proteomes" id="UP000188937">
    <property type="component" value="Chromosome"/>
</dbReference>
<dbReference type="OrthoDB" id="9795973at2"/>
<dbReference type="STRING" id="435.A0U92_15610"/>
<dbReference type="GO" id="GO:0003887">
    <property type="term" value="F:DNA-directed DNA polymerase activity"/>
    <property type="evidence" value="ECO:0007669"/>
    <property type="project" value="InterPro"/>
</dbReference>
<dbReference type="InterPro" id="IPR007459">
    <property type="entry name" value="DNA_pol3_chi"/>
</dbReference>
<dbReference type="GO" id="GO:0006260">
    <property type="term" value="P:DNA replication"/>
    <property type="evidence" value="ECO:0007669"/>
    <property type="project" value="InterPro"/>
</dbReference>
<proteinExistence type="predicted"/>
<evidence type="ECO:0000313" key="1">
    <source>
        <dbReference type="EMBL" id="AQS85950.1"/>
    </source>
</evidence>
<reference evidence="1 2" key="1">
    <citation type="submission" date="2016-03" db="EMBL/GenBank/DDBJ databases">
        <title>Acetic acid bacteria sequencing.</title>
        <authorList>
            <person name="Brandt J."/>
            <person name="Jakob F."/>
            <person name="Vogel R.F."/>
        </authorList>
    </citation>
    <scope>NUCLEOTIDE SEQUENCE [LARGE SCALE GENOMIC DNA]</scope>
    <source>
        <strain evidence="1 2">TMW2.1153</strain>
    </source>
</reference>
<keyword evidence="2" id="KW-1185">Reference proteome</keyword>
<dbReference type="PANTHER" id="PTHR38767">
    <property type="entry name" value="DNA POLYMERASE III SUBUNIT CHI"/>
    <property type="match status" value="1"/>
</dbReference>
<gene>
    <name evidence="1" type="ORF">A0U92_15610</name>
</gene>
<dbReference type="SUPFAM" id="SSF102400">
    <property type="entry name" value="DNA polymerase III chi subunit"/>
    <property type="match status" value="1"/>
</dbReference>
<dbReference type="EMBL" id="CP014692">
    <property type="protein sequence ID" value="AQS85950.1"/>
    <property type="molecule type" value="Genomic_DNA"/>
</dbReference>
<sequence>MAEVGFYHLTRTGAFEALPVLLGRTLDAGRRAVVRCGDPETVAALDDALWKVVEPVWLPHAATGGKYPERQPVWITAGDDVPNGADFLFLTGVNKVLPLEPFERVFDLFDGQDEAAVAAARVRWVALRDAGHTLAYWKQEAKGWTRAR</sequence>
<dbReference type="Gene3D" id="3.40.50.10110">
    <property type="entry name" value="DNA polymerase III subunit chi"/>
    <property type="match status" value="1"/>
</dbReference>
<organism evidence="1 2">
    <name type="scientific">Acetobacter aceti</name>
    <dbReference type="NCBI Taxonomy" id="435"/>
    <lineage>
        <taxon>Bacteria</taxon>
        <taxon>Pseudomonadati</taxon>
        <taxon>Pseudomonadota</taxon>
        <taxon>Alphaproteobacteria</taxon>
        <taxon>Acetobacterales</taxon>
        <taxon>Acetobacteraceae</taxon>
        <taxon>Acetobacter</taxon>
        <taxon>Acetobacter subgen. Acetobacter</taxon>
    </lineage>
</organism>
<dbReference type="Pfam" id="PF04364">
    <property type="entry name" value="DNA_pol3_chi"/>
    <property type="match status" value="1"/>
</dbReference>
<dbReference type="KEGG" id="aace:A0U92_15610"/>